<reference evidence="1 2" key="1">
    <citation type="submission" date="2019-11" db="EMBL/GenBank/DDBJ databases">
        <title>Whole-genome sequence of Rhodoplanes serenus DSM 18633, type strain.</title>
        <authorList>
            <person name="Kyndt J.A."/>
            <person name="Meyer T.E."/>
        </authorList>
    </citation>
    <scope>NUCLEOTIDE SEQUENCE [LARGE SCALE GENOMIC DNA]</scope>
    <source>
        <strain evidence="1 2">DSM 18633</strain>
    </source>
</reference>
<accession>A0A327KDH2</accession>
<sequence>MAMPEIVRLSQCRICIYPGDHLPPHFHVRGPGWTAAVQIGSLRVMKGGGPRSALEEAIRWAGCPSNSYRLSYEWRRLNERD</sequence>
<dbReference type="InterPro" id="IPR025427">
    <property type="entry name" value="DUF4160"/>
</dbReference>
<evidence type="ECO:0000313" key="1">
    <source>
        <dbReference type="EMBL" id="MTW16999.1"/>
    </source>
</evidence>
<organism evidence="1 2">
    <name type="scientific">Rhodoplanes serenus</name>
    <dbReference type="NCBI Taxonomy" id="200615"/>
    <lineage>
        <taxon>Bacteria</taxon>
        <taxon>Pseudomonadati</taxon>
        <taxon>Pseudomonadota</taxon>
        <taxon>Alphaproteobacteria</taxon>
        <taxon>Hyphomicrobiales</taxon>
        <taxon>Nitrobacteraceae</taxon>
        <taxon>Rhodoplanes</taxon>
    </lineage>
</organism>
<name>A0A327KDH2_9BRAD</name>
<gene>
    <name evidence="1" type="ORF">GJ689_12375</name>
</gene>
<protein>
    <submittedName>
        <fullName evidence="1">DUF4160 domain-containing protein</fullName>
    </submittedName>
</protein>
<comment type="caution">
    <text evidence="1">The sequence shown here is derived from an EMBL/GenBank/DDBJ whole genome shotgun (WGS) entry which is preliminary data.</text>
</comment>
<dbReference type="AlphaFoldDB" id="A0A327KDH2"/>
<dbReference type="Proteomes" id="UP000438991">
    <property type="component" value="Unassembled WGS sequence"/>
</dbReference>
<proteinExistence type="predicted"/>
<dbReference type="EMBL" id="WNKV01000008">
    <property type="protein sequence ID" value="MTW16999.1"/>
    <property type="molecule type" value="Genomic_DNA"/>
</dbReference>
<dbReference type="Pfam" id="PF13711">
    <property type="entry name" value="DUF4160"/>
    <property type="match status" value="1"/>
</dbReference>
<evidence type="ECO:0000313" key="2">
    <source>
        <dbReference type="Proteomes" id="UP000438991"/>
    </source>
</evidence>